<evidence type="ECO:0000256" key="6">
    <source>
        <dbReference type="ARBA" id="ARBA00022448"/>
    </source>
</evidence>
<keyword evidence="13" id="KW-0496">Mitochondrion</keyword>
<dbReference type="AlphaFoldDB" id="A0A195BPI6"/>
<evidence type="ECO:0000256" key="14">
    <source>
        <dbReference type="ARBA" id="ARBA00023136"/>
    </source>
</evidence>
<evidence type="ECO:0000256" key="4">
    <source>
        <dbReference type="ARBA" id="ARBA00011533"/>
    </source>
</evidence>
<gene>
    <name evidence="17" type="ORF">ALC53_03456</name>
</gene>
<evidence type="ECO:0000256" key="7">
    <source>
        <dbReference type="ARBA" id="ARBA00022660"/>
    </source>
</evidence>
<evidence type="ECO:0000256" key="3">
    <source>
        <dbReference type="ARBA" id="ARBA00007152"/>
    </source>
</evidence>
<evidence type="ECO:0000256" key="8">
    <source>
        <dbReference type="ARBA" id="ARBA00022692"/>
    </source>
</evidence>
<evidence type="ECO:0000256" key="15">
    <source>
        <dbReference type="ARBA" id="ARBA00032395"/>
    </source>
</evidence>
<comment type="function">
    <text evidence="1">Accessory subunit of the mitochondrial membrane respiratory chain NADH dehydrogenase (Complex I), that is believed not to be involved in catalysis. Complex I functions in the transfer of electrons from NADH to the respiratory chain. The immediate electron acceptor for the enzyme is believed to be ubiquinone.</text>
</comment>
<evidence type="ECO:0000256" key="10">
    <source>
        <dbReference type="ARBA" id="ARBA00022946"/>
    </source>
</evidence>
<sequence>MTYMQLEPSKQAFTRIVPRFNDFYALARMTISINRPFDSLYNSNVYKNPQESILRINALTLHRKGLTVNKPTGTHLSKPLQESILRRASRTFTRAGNGQNWAGKTVRVARARNFSRICLTKLLHPIKRFLQRYFFPSPQQEYEKFLHHIYHENQLRKVRLLEQQVNVAMGTHRDYRSSYFQDFYGAKYLHHYKQSLNKYIEK</sequence>
<protein>
    <recommendedName>
        <fullName evidence="5">NADH dehydrogenase [ubiquinone] 1 beta subcomplex subunit 5, mitochondrial</fullName>
    </recommendedName>
    <alternativeName>
        <fullName evidence="16">Complex I-SGDH</fullName>
    </alternativeName>
    <alternativeName>
        <fullName evidence="15">NADH-ubiquinone oxidoreductase SGDH subunit</fullName>
    </alternativeName>
</protein>
<evidence type="ECO:0000256" key="1">
    <source>
        <dbReference type="ARBA" id="ARBA00003195"/>
    </source>
</evidence>
<dbReference type="STRING" id="520822.A0A195BPI6"/>
<keyword evidence="8" id="KW-0812">Transmembrane</keyword>
<organism evidence="17 18">
    <name type="scientific">Atta colombica</name>
    <dbReference type="NCBI Taxonomy" id="520822"/>
    <lineage>
        <taxon>Eukaryota</taxon>
        <taxon>Metazoa</taxon>
        <taxon>Ecdysozoa</taxon>
        <taxon>Arthropoda</taxon>
        <taxon>Hexapoda</taxon>
        <taxon>Insecta</taxon>
        <taxon>Pterygota</taxon>
        <taxon>Neoptera</taxon>
        <taxon>Endopterygota</taxon>
        <taxon>Hymenoptera</taxon>
        <taxon>Apocrita</taxon>
        <taxon>Aculeata</taxon>
        <taxon>Formicoidea</taxon>
        <taxon>Formicidae</taxon>
        <taxon>Myrmicinae</taxon>
        <taxon>Atta</taxon>
    </lineage>
</organism>
<evidence type="ECO:0000256" key="9">
    <source>
        <dbReference type="ARBA" id="ARBA00022792"/>
    </source>
</evidence>
<dbReference type="InterPro" id="IPR019173">
    <property type="entry name" value="NADH_UbQ_OxRdtase_B5_su"/>
</dbReference>
<dbReference type="Pfam" id="PF09781">
    <property type="entry name" value="NDUF_B5"/>
    <property type="match status" value="1"/>
</dbReference>
<keyword evidence="12" id="KW-1133">Transmembrane helix</keyword>
<dbReference type="GO" id="GO:0005743">
    <property type="term" value="C:mitochondrial inner membrane"/>
    <property type="evidence" value="ECO:0007669"/>
    <property type="project" value="UniProtKB-SubCell"/>
</dbReference>
<evidence type="ECO:0000313" key="17">
    <source>
        <dbReference type="EMBL" id="KYM87556.1"/>
    </source>
</evidence>
<keyword evidence="10" id="KW-0809">Transit peptide</keyword>
<comment type="subunit">
    <text evidence="4">Complex I is composed of 45 different subunits.</text>
</comment>
<name>A0A195BPI6_9HYME</name>
<keyword evidence="18" id="KW-1185">Reference proteome</keyword>
<keyword evidence="11" id="KW-0249">Electron transport</keyword>
<evidence type="ECO:0000256" key="5">
    <source>
        <dbReference type="ARBA" id="ARBA00015175"/>
    </source>
</evidence>
<dbReference type="Proteomes" id="UP000078540">
    <property type="component" value="Unassembled WGS sequence"/>
</dbReference>
<reference evidence="17 18" key="1">
    <citation type="submission" date="2015-09" db="EMBL/GenBank/DDBJ databases">
        <title>Atta colombica WGS genome.</title>
        <authorList>
            <person name="Nygaard S."/>
            <person name="Hu H."/>
            <person name="Boomsma J."/>
            <person name="Zhang G."/>
        </authorList>
    </citation>
    <scope>NUCLEOTIDE SEQUENCE [LARGE SCALE GENOMIC DNA]</scope>
    <source>
        <strain evidence="17">Treedump-2</strain>
        <tissue evidence="17">Whole body</tissue>
    </source>
</reference>
<accession>A0A195BPI6</accession>
<proteinExistence type="inferred from homology"/>
<comment type="similarity">
    <text evidence="3">Belongs to the complex I NDUFB5 subunit family.</text>
</comment>
<evidence type="ECO:0000256" key="13">
    <source>
        <dbReference type="ARBA" id="ARBA00023128"/>
    </source>
</evidence>
<evidence type="ECO:0000256" key="11">
    <source>
        <dbReference type="ARBA" id="ARBA00022982"/>
    </source>
</evidence>
<keyword evidence="7" id="KW-0679">Respiratory chain</keyword>
<evidence type="ECO:0000313" key="18">
    <source>
        <dbReference type="Proteomes" id="UP000078540"/>
    </source>
</evidence>
<evidence type="ECO:0000256" key="2">
    <source>
        <dbReference type="ARBA" id="ARBA00004434"/>
    </source>
</evidence>
<keyword evidence="6" id="KW-0813">Transport</keyword>
<keyword evidence="9" id="KW-0999">Mitochondrion inner membrane</keyword>
<comment type="subcellular location">
    <subcellularLocation>
        <location evidence="2">Mitochondrion inner membrane</location>
        <topology evidence="2">Single-pass membrane protein</topology>
    </subcellularLocation>
</comment>
<dbReference type="PANTHER" id="PTHR13178:SF0">
    <property type="entry name" value="NADH DEHYDROGENASE [UBIQUINONE] 1 BETA SUBCOMPLEX SUBUNIT 5, MITOCHONDRIAL"/>
    <property type="match status" value="1"/>
</dbReference>
<dbReference type="PANTHER" id="PTHR13178">
    <property type="entry name" value="NADH-UBIQUINONE OXIDOREDUCTASE SGDH SUBUNIT"/>
    <property type="match status" value="1"/>
</dbReference>
<dbReference type="EMBL" id="KQ976432">
    <property type="protein sequence ID" value="KYM87556.1"/>
    <property type="molecule type" value="Genomic_DNA"/>
</dbReference>
<evidence type="ECO:0000256" key="12">
    <source>
        <dbReference type="ARBA" id="ARBA00022989"/>
    </source>
</evidence>
<keyword evidence="14" id="KW-0472">Membrane</keyword>
<evidence type="ECO:0000256" key="16">
    <source>
        <dbReference type="ARBA" id="ARBA00032550"/>
    </source>
</evidence>